<proteinExistence type="predicted"/>
<dbReference type="GeneID" id="19201560"/>
<dbReference type="AlphaFoldDB" id="R7SD62"/>
<dbReference type="RefSeq" id="XP_007776033.1">
    <property type="nucleotide sequence ID" value="XM_007777843.1"/>
</dbReference>
<name>R7SD62_CONPW</name>
<dbReference type="EMBL" id="JH711682">
    <property type="protein sequence ID" value="EIW73790.1"/>
    <property type="molecule type" value="Genomic_DNA"/>
</dbReference>
<sequence length="102" mass="10835">MVRPISAQQGACFSSKTLSVAHCLLPKCSSPATDSRRPNNQPITRWYMLPPHTPGNGDPCADISLTKLTALLQADRVSGRVTANASGTSRSTSSKLSTAKHE</sequence>
<evidence type="ECO:0000313" key="2">
    <source>
        <dbReference type="EMBL" id="EIW73790.1"/>
    </source>
</evidence>
<reference evidence="3" key="1">
    <citation type="journal article" date="2012" name="Science">
        <title>The Paleozoic origin of enzymatic lignin decomposition reconstructed from 31 fungal genomes.</title>
        <authorList>
            <person name="Floudas D."/>
            <person name="Binder M."/>
            <person name="Riley R."/>
            <person name="Barry K."/>
            <person name="Blanchette R.A."/>
            <person name="Henrissat B."/>
            <person name="Martinez A.T."/>
            <person name="Otillar R."/>
            <person name="Spatafora J.W."/>
            <person name="Yadav J.S."/>
            <person name="Aerts A."/>
            <person name="Benoit I."/>
            <person name="Boyd A."/>
            <person name="Carlson A."/>
            <person name="Copeland A."/>
            <person name="Coutinho P.M."/>
            <person name="de Vries R.P."/>
            <person name="Ferreira P."/>
            <person name="Findley K."/>
            <person name="Foster B."/>
            <person name="Gaskell J."/>
            <person name="Glotzer D."/>
            <person name="Gorecki P."/>
            <person name="Heitman J."/>
            <person name="Hesse C."/>
            <person name="Hori C."/>
            <person name="Igarashi K."/>
            <person name="Jurgens J.A."/>
            <person name="Kallen N."/>
            <person name="Kersten P."/>
            <person name="Kohler A."/>
            <person name="Kuees U."/>
            <person name="Kumar T.K.A."/>
            <person name="Kuo A."/>
            <person name="LaButti K."/>
            <person name="Larrondo L.F."/>
            <person name="Lindquist E."/>
            <person name="Ling A."/>
            <person name="Lombard V."/>
            <person name="Lucas S."/>
            <person name="Lundell T."/>
            <person name="Martin R."/>
            <person name="McLaughlin D.J."/>
            <person name="Morgenstern I."/>
            <person name="Morin E."/>
            <person name="Murat C."/>
            <person name="Nagy L.G."/>
            <person name="Nolan M."/>
            <person name="Ohm R.A."/>
            <person name="Patyshakuliyeva A."/>
            <person name="Rokas A."/>
            <person name="Ruiz-Duenas F.J."/>
            <person name="Sabat G."/>
            <person name="Salamov A."/>
            <person name="Samejima M."/>
            <person name="Schmutz J."/>
            <person name="Slot J.C."/>
            <person name="St John F."/>
            <person name="Stenlid J."/>
            <person name="Sun H."/>
            <person name="Sun S."/>
            <person name="Syed K."/>
            <person name="Tsang A."/>
            <person name="Wiebenga A."/>
            <person name="Young D."/>
            <person name="Pisabarro A."/>
            <person name="Eastwood D.C."/>
            <person name="Martin F."/>
            <person name="Cullen D."/>
            <person name="Grigoriev I.V."/>
            <person name="Hibbett D.S."/>
        </authorList>
    </citation>
    <scope>NUCLEOTIDE SEQUENCE [LARGE SCALE GENOMIC DNA]</scope>
    <source>
        <strain evidence="3">RWD-64-598 SS2</strain>
    </source>
</reference>
<feature type="region of interest" description="Disordered" evidence="1">
    <location>
        <begin position="78"/>
        <end position="102"/>
    </location>
</feature>
<evidence type="ECO:0000256" key="1">
    <source>
        <dbReference type="SAM" id="MobiDB-lite"/>
    </source>
</evidence>
<dbReference type="Proteomes" id="UP000053558">
    <property type="component" value="Unassembled WGS sequence"/>
</dbReference>
<dbReference type="KEGG" id="cput:CONPUDRAFT_140696"/>
<protein>
    <submittedName>
        <fullName evidence="2">Uncharacterized protein</fullName>
    </submittedName>
</protein>
<keyword evidence="3" id="KW-1185">Reference proteome</keyword>
<feature type="compositionally biased region" description="Low complexity" evidence="1">
    <location>
        <begin position="82"/>
        <end position="102"/>
    </location>
</feature>
<gene>
    <name evidence="2" type="ORF">CONPUDRAFT_140696</name>
</gene>
<accession>R7SD62</accession>
<evidence type="ECO:0000313" key="3">
    <source>
        <dbReference type="Proteomes" id="UP000053558"/>
    </source>
</evidence>
<organism evidence="2 3">
    <name type="scientific">Coniophora puteana (strain RWD-64-598)</name>
    <name type="common">Brown rot fungus</name>
    <dbReference type="NCBI Taxonomy" id="741705"/>
    <lineage>
        <taxon>Eukaryota</taxon>
        <taxon>Fungi</taxon>
        <taxon>Dikarya</taxon>
        <taxon>Basidiomycota</taxon>
        <taxon>Agaricomycotina</taxon>
        <taxon>Agaricomycetes</taxon>
        <taxon>Agaricomycetidae</taxon>
        <taxon>Boletales</taxon>
        <taxon>Coniophorineae</taxon>
        <taxon>Coniophoraceae</taxon>
        <taxon>Coniophora</taxon>
    </lineage>
</organism>